<dbReference type="SUPFAM" id="SSF52540">
    <property type="entry name" value="P-loop containing nucleoside triphosphate hydrolases"/>
    <property type="match status" value="1"/>
</dbReference>
<dbReference type="NCBIfam" id="TIGR00176">
    <property type="entry name" value="mobB"/>
    <property type="match status" value="1"/>
</dbReference>
<reference evidence="2 3" key="1">
    <citation type="submission" date="2024-08" db="EMBL/GenBank/DDBJ databases">
        <title>Two novel Cytobacillus novel species.</title>
        <authorList>
            <person name="Liu G."/>
        </authorList>
    </citation>
    <scope>NUCLEOTIDE SEQUENCE [LARGE SCALE GENOMIC DNA]</scope>
    <source>
        <strain evidence="2 3">FJAT-54145</strain>
    </source>
</reference>
<dbReference type="InterPro" id="IPR027417">
    <property type="entry name" value="P-loop_NTPase"/>
</dbReference>
<proteinExistence type="predicted"/>
<dbReference type="Pfam" id="PF03205">
    <property type="entry name" value="MobB"/>
    <property type="match status" value="1"/>
</dbReference>
<feature type="domain" description="Molybdopterin-guanine dinucleotide biosynthesis protein B (MobB)" evidence="1">
    <location>
        <begin position="6"/>
        <end position="121"/>
    </location>
</feature>
<keyword evidence="3" id="KW-1185">Reference proteome</keyword>
<dbReference type="PANTHER" id="PTHR40072:SF1">
    <property type="entry name" value="MOLYBDOPTERIN-GUANINE DINUCLEOTIDE BIOSYNTHESIS ADAPTER PROTEIN"/>
    <property type="match status" value="1"/>
</dbReference>
<dbReference type="InterPro" id="IPR052539">
    <property type="entry name" value="MGD_biosynthesis_adapter"/>
</dbReference>
<evidence type="ECO:0000259" key="1">
    <source>
        <dbReference type="Pfam" id="PF03205"/>
    </source>
</evidence>
<gene>
    <name evidence="2" type="primary">mobB</name>
    <name evidence="2" type="ORF">ACFYKX_06965</name>
</gene>
<organism evidence="2 3">
    <name type="scientific">Cytobacillus spartinae</name>
    <dbReference type="NCBI Taxonomy" id="3299023"/>
    <lineage>
        <taxon>Bacteria</taxon>
        <taxon>Bacillati</taxon>
        <taxon>Bacillota</taxon>
        <taxon>Bacilli</taxon>
        <taxon>Bacillales</taxon>
        <taxon>Bacillaceae</taxon>
        <taxon>Cytobacillus</taxon>
    </lineage>
</organism>
<dbReference type="InterPro" id="IPR004435">
    <property type="entry name" value="MobB_dom"/>
</dbReference>
<evidence type="ECO:0000313" key="2">
    <source>
        <dbReference type="EMBL" id="MFE8700346.1"/>
    </source>
</evidence>
<sequence>MVRPVIFQIVGFQNSGKTTFVNKLLQKLNENGINVVTIKHHGHGGVPQLNEGKDSAQHVKSGATASLVEGEGRLILHAERQNWSLEEKIQLLSIFSPDVILIEGHKHEKFPKAVIVRRDDDIQLIKTLTGIEVIFYWEQELQDLRTFNKPSYHVDQSLGMDWIVQYLKNQLINS</sequence>
<protein>
    <submittedName>
        <fullName evidence="2">Molybdopterin-guanine dinucleotide biosynthesis protein B</fullName>
    </submittedName>
</protein>
<dbReference type="PANTHER" id="PTHR40072">
    <property type="entry name" value="MOLYBDOPTERIN-GUANINE DINUCLEOTIDE BIOSYNTHESIS ADAPTER PROTEIN-RELATED"/>
    <property type="match status" value="1"/>
</dbReference>
<evidence type="ECO:0000313" key="3">
    <source>
        <dbReference type="Proteomes" id="UP001601059"/>
    </source>
</evidence>
<accession>A0ABW6K865</accession>
<dbReference type="Proteomes" id="UP001601059">
    <property type="component" value="Unassembled WGS sequence"/>
</dbReference>
<dbReference type="Gene3D" id="3.40.50.300">
    <property type="entry name" value="P-loop containing nucleotide triphosphate hydrolases"/>
    <property type="match status" value="1"/>
</dbReference>
<dbReference type="EMBL" id="JBIACK010000002">
    <property type="protein sequence ID" value="MFE8700346.1"/>
    <property type="molecule type" value="Genomic_DNA"/>
</dbReference>
<comment type="caution">
    <text evidence="2">The sequence shown here is derived from an EMBL/GenBank/DDBJ whole genome shotgun (WGS) entry which is preliminary data.</text>
</comment>
<dbReference type="RefSeq" id="WP_389359431.1">
    <property type="nucleotide sequence ID" value="NZ_JBIACK010000002.1"/>
</dbReference>
<name>A0ABW6K865_9BACI</name>